<evidence type="ECO:0000313" key="3">
    <source>
        <dbReference type="Proteomes" id="UP001165986"/>
    </source>
</evidence>
<reference evidence="2" key="1">
    <citation type="submission" date="2019-07" db="EMBL/GenBank/DDBJ databases">
        <title>Toxilogical consequences of a new and cryptic species of cyanobacteria (Komarekiella delphini-convector) recovered from the epidermis of a bottlenose dolphin and 1500 ft. in the air.</title>
        <authorList>
            <person name="Brown A.O."/>
            <person name="Dvorak P."/>
            <person name="Villanueva C.D."/>
            <person name="Foss A.J."/>
            <person name="Garvey A.D."/>
            <person name="Gibson Q.A."/>
            <person name="Johansen J.R."/>
            <person name="Casamatta D.A."/>
        </authorList>
    </citation>
    <scope>NUCLEOTIDE SEQUENCE</scope>
    <source>
        <strain evidence="2">SJRDD-AB1</strain>
    </source>
</reference>
<name>A0AA40SZH1_9NOST</name>
<dbReference type="EMBL" id="VJXY01000021">
    <property type="protein sequence ID" value="MBD6617930.1"/>
    <property type="molecule type" value="Genomic_DNA"/>
</dbReference>
<dbReference type="RefSeq" id="WP_225225774.1">
    <property type="nucleotide sequence ID" value="NZ_VJXY01000021.1"/>
</dbReference>
<dbReference type="PANTHER" id="PTHR22916:SF3">
    <property type="entry name" value="UDP-GLCNAC:BETAGAL BETA-1,3-N-ACETYLGLUCOSAMINYLTRANSFERASE-LIKE PROTEIN 1"/>
    <property type="match status" value="1"/>
</dbReference>
<comment type="caution">
    <text evidence="2">The sequence shown here is derived from an EMBL/GenBank/DDBJ whole genome shotgun (WGS) entry which is preliminary data.</text>
</comment>
<protein>
    <submittedName>
        <fullName evidence="2">Glycosyltransferase family 2 protein</fullName>
    </submittedName>
</protein>
<dbReference type="InterPro" id="IPR001173">
    <property type="entry name" value="Glyco_trans_2-like"/>
</dbReference>
<dbReference type="GO" id="GO:0016758">
    <property type="term" value="F:hexosyltransferase activity"/>
    <property type="evidence" value="ECO:0007669"/>
    <property type="project" value="UniProtKB-ARBA"/>
</dbReference>
<dbReference type="Proteomes" id="UP001165986">
    <property type="component" value="Unassembled WGS sequence"/>
</dbReference>
<dbReference type="AlphaFoldDB" id="A0AA40SZH1"/>
<proteinExistence type="predicted"/>
<dbReference type="InterPro" id="IPR029044">
    <property type="entry name" value="Nucleotide-diphossugar_trans"/>
</dbReference>
<keyword evidence="3" id="KW-1185">Reference proteome</keyword>
<feature type="domain" description="Glycosyltransferase 2-like" evidence="1">
    <location>
        <begin position="8"/>
        <end position="173"/>
    </location>
</feature>
<dbReference type="PANTHER" id="PTHR22916">
    <property type="entry name" value="GLYCOSYLTRANSFERASE"/>
    <property type="match status" value="1"/>
</dbReference>
<dbReference type="SUPFAM" id="SSF53448">
    <property type="entry name" value="Nucleotide-diphospho-sugar transferases"/>
    <property type="match status" value="1"/>
</dbReference>
<sequence>MKNKCSTTVLILTCNRSNYLSKALASVYAQTYKDYKIVISDCSDDLQERGKIKEIVNEYKTSFPNKELLFIQQLSRLPQALHLELVMKEVSTPYVGLLDDDDIWQSHHLERSIEYLDNHENIGITISNGISINEEGEIIGFTNSLDHEPPNWTNRKECFNLLMKTYYGSTSGYIFRIKAIQNHKFYNTPCVDVHLAITIICNNFDVKFFKEASYFYLVHKSSYYGHNPFKYKIHRHTLRLWLFKNQGLQIITKYPNFTLLFFKSIFELAILRYKKL</sequence>
<dbReference type="Gene3D" id="3.90.550.10">
    <property type="entry name" value="Spore Coat Polysaccharide Biosynthesis Protein SpsA, Chain A"/>
    <property type="match status" value="1"/>
</dbReference>
<accession>A0AA40SZH1</accession>
<dbReference type="CDD" id="cd00761">
    <property type="entry name" value="Glyco_tranf_GTA_type"/>
    <property type="match status" value="1"/>
</dbReference>
<dbReference type="Pfam" id="PF00535">
    <property type="entry name" value="Glycos_transf_2"/>
    <property type="match status" value="1"/>
</dbReference>
<evidence type="ECO:0000259" key="1">
    <source>
        <dbReference type="Pfam" id="PF00535"/>
    </source>
</evidence>
<organism evidence="2 3">
    <name type="scientific">Komarekiella delphini-convector SJRDD-AB1</name>
    <dbReference type="NCBI Taxonomy" id="2593771"/>
    <lineage>
        <taxon>Bacteria</taxon>
        <taxon>Bacillati</taxon>
        <taxon>Cyanobacteriota</taxon>
        <taxon>Cyanophyceae</taxon>
        <taxon>Nostocales</taxon>
        <taxon>Nostocaceae</taxon>
        <taxon>Komarekiella</taxon>
        <taxon>Komarekiella delphini-convector</taxon>
    </lineage>
</organism>
<evidence type="ECO:0000313" key="2">
    <source>
        <dbReference type="EMBL" id="MBD6617930.1"/>
    </source>
</evidence>
<gene>
    <name evidence="2" type="ORF">FNW02_19400</name>
</gene>